<organism evidence="1">
    <name type="scientific">hydrothermal vent metagenome</name>
    <dbReference type="NCBI Taxonomy" id="652676"/>
    <lineage>
        <taxon>unclassified sequences</taxon>
        <taxon>metagenomes</taxon>
        <taxon>ecological metagenomes</taxon>
    </lineage>
</organism>
<dbReference type="AlphaFoldDB" id="A0A161KFE0"/>
<name>A0A161KFE0_9ZZZZ</name>
<protein>
    <submittedName>
        <fullName evidence="1">Uncharacterized protein</fullName>
    </submittedName>
</protein>
<evidence type="ECO:0000313" key="1">
    <source>
        <dbReference type="EMBL" id="CUV01517.1"/>
    </source>
</evidence>
<dbReference type="EMBL" id="FAXA01000093">
    <property type="protein sequence ID" value="CUV01517.1"/>
    <property type="molecule type" value="Genomic_DNA"/>
</dbReference>
<accession>A0A161KFE0</accession>
<proteinExistence type="predicted"/>
<reference evidence="1" key="1">
    <citation type="submission" date="2015-10" db="EMBL/GenBank/DDBJ databases">
        <authorList>
            <person name="Gilbert D.G."/>
        </authorList>
    </citation>
    <scope>NUCLEOTIDE SEQUENCE</scope>
</reference>
<gene>
    <name evidence="1" type="ORF">MGWOODY_Clf396</name>
</gene>
<sequence length="39" mass="4422">MVQTARIWTRSAVFEPCFVDSDVDTDERSLLEPYCKAAA</sequence>